<name>A0ACC6P6U7_9BACL</name>
<organism evidence="1 2">
    <name type="scientific">Saccharibacillus sacchari</name>
    <dbReference type="NCBI Taxonomy" id="456493"/>
    <lineage>
        <taxon>Bacteria</taxon>
        <taxon>Bacillati</taxon>
        <taxon>Bacillota</taxon>
        <taxon>Bacilli</taxon>
        <taxon>Bacillales</taxon>
        <taxon>Paenibacillaceae</taxon>
        <taxon>Saccharibacillus</taxon>
    </lineage>
</organism>
<reference evidence="1" key="1">
    <citation type="submission" date="2024-03" db="EMBL/GenBank/DDBJ databases">
        <title>Whole genome sequecning of epiphytes from Marcgravia umbellata leaves.</title>
        <authorList>
            <person name="Kumar G."/>
            <person name="Savka M.A."/>
        </authorList>
    </citation>
    <scope>NUCLEOTIDE SEQUENCE</scope>
    <source>
        <strain evidence="1">RIT_BL5</strain>
    </source>
</reference>
<dbReference type="Proteomes" id="UP001380953">
    <property type="component" value="Unassembled WGS sequence"/>
</dbReference>
<gene>
    <name evidence="1" type="ORF">WKI47_01775</name>
</gene>
<protein>
    <submittedName>
        <fullName evidence="1">Uncharacterized protein</fullName>
    </submittedName>
</protein>
<keyword evidence="2" id="KW-1185">Reference proteome</keyword>
<sequence>MLIENKNDLPAQLEHVRQHSSDIEEYAKRLAGTKNKEEIIRMLT</sequence>
<comment type="caution">
    <text evidence="1">The sequence shown here is derived from an EMBL/GenBank/DDBJ whole genome shotgun (WGS) entry which is preliminary data.</text>
</comment>
<evidence type="ECO:0000313" key="2">
    <source>
        <dbReference type="Proteomes" id="UP001380953"/>
    </source>
</evidence>
<accession>A0ACC6P6U7</accession>
<proteinExistence type="predicted"/>
<dbReference type="EMBL" id="JBBKAR010000002">
    <property type="protein sequence ID" value="MEJ8302638.1"/>
    <property type="molecule type" value="Genomic_DNA"/>
</dbReference>
<evidence type="ECO:0000313" key="1">
    <source>
        <dbReference type="EMBL" id="MEJ8302638.1"/>
    </source>
</evidence>